<evidence type="ECO:0000313" key="1">
    <source>
        <dbReference type="EMBL" id="GBP15972.1"/>
    </source>
</evidence>
<organism evidence="1 2">
    <name type="scientific">Eumeta variegata</name>
    <name type="common">Bagworm moth</name>
    <name type="synonym">Eumeta japonica</name>
    <dbReference type="NCBI Taxonomy" id="151549"/>
    <lineage>
        <taxon>Eukaryota</taxon>
        <taxon>Metazoa</taxon>
        <taxon>Ecdysozoa</taxon>
        <taxon>Arthropoda</taxon>
        <taxon>Hexapoda</taxon>
        <taxon>Insecta</taxon>
        <taxon>Pterygota</taxon>
        <taxon>Neoptera</taxon>
        <taxon>Endopterygota</taxon>
        <taxon>Lepidoptera</taxon>
        <taxon>Glossata</taxon>
        <taxon>Ditrysia</taxon>
        <taxon>Tineoidea</taxon>
        <taxon>Psychidae</taxon>
        <taxon>Oiketicinae</taxon>
        <taxon>Eumeta</taxon>
    </lineage>
</organism>
<comment type="caution">
    <text evidence="1">The sequence shown here is derived from an EMBL/GenBank/DDBJ whole genome shotgun (WGS) entry which is preliminary data.</text>
</comment>
<evidence type="ECO:0000313" key="2">
    <source>
        <dbReference type="Proteomes" id="UP000299102"/>
    </source>
</evidence>
<dbReference type="Proteomes" id="UP000299102">
    <property type="component" value="Unassembled WGS sequence"/>
</dbReference>
<sequence>MLVSGEKPLVEAAGAAGVTANRTVRPVPVRVRSAPPQRPPTDAVALKMPSFIPVEPTETSQFQTDATVAGQQLSNS</sequence>
<dbReference type="AlphaFoldDB" id="A0A4C1TPR7"/>
<gene>
    <name evidence="1" type="ORF">EVAR_12552_1</name>
</gene>
<dbReference type="EMBL" id="BGZK01000075">
    <property type="protein sequence ID" value="GBP15972.1"/>
    <property type="molecule type" value="Genomic_DNA"/>
</dbReference>
<name>A0A4C1TPR7_EUMVA</name>
<accession>A0A4C1TPR7</accession>
<proteinExistence type="predicted"/>
<keyword evidence="2" id="KW-1185">Reference proteome</keyword>
<reference evidence="1 2" key="1">
    <citation type="journal article" date="2019" name="Commun. Biol.">
        <title>The bagworm genome reveals a unique fibroin gene that provides high tensile strength.</title>
        <authorList>
            <person name="Kono N."/>
            <person name="Nakamura H."/>
            <person name="Ohtoshi R."/>
            <person name="Tomita M."/>
            <person name="Numata K."/>
            <person name="Arakawa K."/>
        </authorList>
    </citation>
    <scope>NUCLEOTIDE SEQUENCE [LARGE SCALE GENOMIC DNA]</scope>
</reference>
<protein>
    <submittedName>
        <fullName evidence="1">Uncharacterized protein</fullName>
    </submittedName>
</protein>